<proteinExistence type="predicted"/>
<evidence type="ECO:0000313" key="4">
    <source>
        <dbReference type="Proteomes" id="UP000625033"/>
    </source>
</evidence>
<evidence type="ECO:0000313" key="2">
    <source>
        <dbReference type="EMBL" id="MBG6084820.1"/>
    </source>
</evidence>
<comment type="caution">
    <text evidence="1">The sequence shown here is derived from an EMBL/GenBank/DDBJ whole genome shotgun (WGS) entry which is preliminary data.</text>
</comment>
<accession>A0A931DA48</accession>
<sequence length="26" mass="3027">MLQFKKSWQIVTQASTGVDTRQPFTK</sequence>
<evidence type="ECO:0000313" key="1">
    <source>
        <dbReference type="EMBL" id="MBG6083731.1"/>
    </source>
</evidence>
<name>A0A931DA48_9MICC</name>
<protein>
    <submittedName>
        <fullName evidence="1">Uncharacterized protein</fullName>
    </submittedName>
</protein>
<evidence type="ECO:0000313" key="3">
    <source>
        <dbReference type="EMBL" id="MBG6085210.1"/>
    </source>
</evidence>
<organism evidence="1 4">
    <name type="scientific">Zhihengliuella flava</name>
    <dbReference type="NCBI Taxonomy" id="1285193"/>
    <lineage>
        <taxon>Bacteria</taxon>
        <taxon>Bacillati</taxon>
        <taxon>Actinomycetota</taxon>
        <taxon>Actinomycetes</taxon>
        <taxon>Micrococcales</taxon>
        <taxon>Micrococcaceae</taxon>
        <taxon>Zhihengliuella</taxon>
    </lineage>
</organism>
<dbReference type="EMBL" id="JADOTZ010000001">
    <property type="protein sequence ID" value="MBG6083731.1"/>
    <property type="molecule type" value="Genomic_DNA"/>
</dbReference>
<keyword evidence="4" id="KW-1185">Reference proteome</keyword>
<dbReference type="AlphaFoldDB" id="A0A931DA48"/>
<dbReference type="EMBL" id="JADOTZ010000001">
    <property type="protein sequence ID" value="MBG6084820.1"/>
    <property type="molecule type" value="Genomic_DNA"/>
</dbReference>
<gene>
    <name evidence="1" type="ORF">IW252_000498</name>
    <name evidence="2" type="ORF">IW252_001587</name>
    <name evidence="3" type="ORF">IW252_001977</name>
</gene>
<reference evidence="1" key="1">
    <citation type="submission" date="2020-11" db="EMBL/GenBank/DDBJ databases">
        <title>Sequencing the genomes of 1000 actinobacteria strains.</title>
        <authorList>
            <person name="Klenk H.-P."/>
        </authorList>
    </citation>
    <scope>NUCLEOTIDE SEQUENCE</scope>
    <source>
        <strain evidence="1">DSM 26152</strain>
    </source>
</reference>
<dbReference type="EMBL" id="JADOTZ010000001">
    <property type="protein sequence ID" value="MBG6085210.1"/>
    <property type="molecule type" value="Genomic_DNA"/>
</dbReference>
<dbReference type="Proteomes" id="UP000625033">
    <property type="component" value="Unassembled WGS sequence"/>
</dbReference>